<dbReference type="PANTHER" id="PTHR13280">
    <property type="entry name" value="PHOSPHOFURIN ACIDIC CLUSTER SORTING PROTEIN"/>
    <property type="match status" value="1"/>
</dbReference>
<dbReference type="Proteomes" id="UP000694888">
    <property type="component" value="Unplaced"/>
</dbReference>
<dbReference type="InterPro" id="IPR057541">
    <property type="entry name" value="PACS1/2_N"/>
</dbReference>
<organism evidence="4 5">
    <name type="scientific">Aplysia californica</name>
    <name type="common">California sea hare</name>
    <dbReference type="NCBI Taxonomy" id="6500"/>
    <lineage>
        <taxon>Eukaryota</taxon>
        <taxon>Metazoa</taxon>
        <taxon>Spiralia</taxon>
        <taxon>Lophotrochozoa</taxon>
        <taxon>Mollusca</taxon>
        <taxon>Gastropoda</taxon>
        <taxon>Heterobranchia</taxon>
        <taxon>Euthyneura</taxon>
        <taxon>Tectipleura</taxon>
        <taxon>Aplysiida</taxon>
        <taxon>Aplysioidea</taxon>
        <taxon>Aplysiidae</taxon>
        <taxon>Aplysia</taxon>
    </lineage>
</organism>
<evidence type="ECO:0000313" key="4">
    <source>
        <dbReference type="Proteomes" id="UP000694888"/>
    </source>
</evidence>
<comment type="similarity">
    <text evidence="1">Belongs to the PACS family.</text>
</comment>
<dbReference type="PANTHER" id="PTHR13280:SF17">
    <property type="entry name" value="KRUEPPEL TARGET AT 95D, ISOFORM A"/>
    <property type="match status" value="1"/>
</dbReference>
<keyword evidence="2" id="KW-0597">Phosphoprotein</keyword>
<keyword evidence="4" id="KW-1185">Reference proteome</keyword>
<evidence type="ECO:0000256" key="2">
    <source>
        <dbReference type="ARBA" id="ARBA00022553"/>
    </source>
</evidence>
<gene>
    <name evidence="5" type="primary">LOC101854075</name>
</gene>
<proteinExistence type="inferred from homology"/>
<evidence type="ECO:0000256" key="1">
    <source>
        <dbReference type="ARBA" id="ARBA00008590"/>
    </source>
</evidence>
<accession>A0ABM0ZWC9</accession>
<feature type="domain" description="Phosphofurin acidic cluster sorting protein 1/2 N-terminal C2" evidence="3">
    <location>
        <begin position="24"/>
        <end position="126"/>
    </location>
</feature>
<protein>
    <submittedName>
        <fullName evidence="5">Phosphofurin acidic cluster sorting protein 2</fullName>
    </submittedName>
</protein>
<evidence type="ECO:0000259" key="3">
    <source>
        <dbReference type="Pfam" id="PF25332"/>
    </source>
</evidence>
<name>A0ABM0ZWC9_APLCA</name>
<sequence>MADKSTRTMGWGDQPVVQVNYFSSPWELGKSTPNCIPRLCSLTLSKLTLLRPLENELSSLGLSIAVKMHNSKRVARSDEITLPNGGSLDTDLDLDFRFSLQYLHFLKRDGNHLHLMLQRKKKYKNR</sequence>
<dbReference type="GeneID" id="101854075"/>
<reference evidence="5" key="1">
    <citation type="submission" date="2025-08" db="UniProtKB">
        <authorList>
            <consortium name="RefSeq"/>
        </authorList>
    </citation>
    <scope>IDENTIFICATION</scope>
</reference>
<dbReference type="Pfam" id="PF25332">
    <property type="entry name" value="C2_PACS_N"/>
    <property type="match status" value="1"/>
</dbReference>
<dbReference type="InterPro" id="IPR019381">
    <property type="entry name" value="PACS1/2_C"/>
</dbReference>
<evidence type="ECO:0000313" key="5">
    <source>
        <dbReference type="RefSeq" id="XP_012935891.1"/>
    </source>
</evidence>
<feature type="non-terminal residue" evidence="5">
    <location>
        <position position="126"/>
    </location>
</feature>
<dbReference type="RefSeq" id="XP_012935891.1">
    <property type="nucleotide sequence ID" value="XM_013080437.2"/>
</dbReference>